<dbReference type="OrthoDB" id="9801426at2"/>
<reference evidence="3 4" key="1">
    <citation type="submission" date="2018-06" db="EMBL/GenBank/DDBJ databases">
        <title>Genomic Encyclopedia of Type Strains, Phase IV (KMG-IV): sequencing the most valuable type-strain genomes for metagenomic binning, comparative biology and taxonomic classification.</title>
        <authorList>
            <person name="Goeker M."/>
        </authorList>
    </citation>
    <scope>NUCLEOTIDE SEQUENCE [LARGE SCALE GENOMIC DNA]</scope>
    <source>
        <strain evidence="3 4">DSM 24875</strain>
    </source>
</reference>
<feature type="domain" description="Xylose isomerase-like TIM barrel" evidence="2">
    <location>
        <begin position="27"/>
        <end position="280"/>
    </location>
</feature>
<keyword evidence="1" id="KW-0413">Isomerase</keyword>
<evidence type="ECO:0000313" key="3">
    <source>
        <dbReference type="EMBL" id="RBP18128.1"/>
    </source>
</evidence>
<dbReference type="RefSeq" id="WP_113887202.1">
    <property type="nucleotide sequence ID" value="NZ_QNRK01000001.1"/>
</dbReference>
<dbReference type="PANTHER" id="PTHR43489:SF7">
    <property type="entry name" value="3-DEHYDRO-D-GULOSIDE 4-EPIMERASE-RELATED"/>
    <property type="match status" value="1"/>
</dbReference>
<dbReference type="GO" id="GO:0016853">
    <property type="term" value="F:isomerase activity"/>
    <property type="evidence" value="ECO:0007669"/>
    <property type="project" value="UniProtKB-KW"/>
</dbReference>
<dbReference type="AlphaFoldDB" id="A0A366FU30"/>
<keyword evidence="4" id="KW-1185">Reference proteome</keyword>
<name>A0A366FU30_9HYPH</name>
<dbReference type="InterPro" id="IPR036237">
    <property type="entry name" value="Xyl_isomerase-like_sf"/>
</dbReference>
<dbReference type="Gene3D" id="3.20.20.150">
    <property type="entry name" value="Divalent-metal-dependent TIM barrel enzymes"/>
    <property type="match status" value="1"/>
</dbReference>
<dbReference type="InterPro" id="IPR013022">
    <property type="entry name" value="Xyl_isomerase-like_TIM-brl"/>
</dbReference>
<dbReference type="SUPFAM" id="SSF51658">
    <property type="entry name" value="Xylose isomerase-like"/>
    <property type="match status" value="1"/>
</dbReference>
<evidence type="ECO:0000256" key="1">
    <source>
        <dbReference type="ARBA" id="ARBA00023235"/>
    </source>
</evidence>
<sequence length="292" mass="30669">MTNTLGVHSLLFTDAWTAASAKAAIDCAARVGFDAIEVLIFDPATIDVAMTRRLARDAGIAIALGMALGVDSDISSLDPAVARRGEATVRRCLDIAEEIGAPCVSGIAYAAFNRYSAPPSEAQKNQVRSALARLDGYAGGKGLKLGLEAVNRYESYLVNTLDEAGALIRSIGARNLFVHMDTFHMNIEETDIAGAIARNADLLGYAHVADNTRGTLGAGGFDFKAFFGALARAGYTGGVTVESFSNARLGPGLAGAIALWRCQWSDAEATAREALAFMRAELAAAAHAARPW</sequence>
<proteinExistence type="predicted"/>
<dbReference type="Pfam" id="PF01261">
    <property type="entry name" value="AP_endonuc_2"/>
    <property type="match status" value="1"/>
</dbReference>
<evidence type="ECO:0000259" key="2">
    <source>
        <dbReference type="Pfam" id="PF01261"/>
    </source>
</evidence>
<protein>
    <submittedName>
        <fullName evidence="3">D-psicose/D-tagatose/L-ribulose 3-epimerase</fullName>
    </submittedName>
</protein>
<gene>
    <name evidence="3" type="ORF">DFR50_10170</name>
</gene>
<comment type="caution">
    <text evidence="3">The sequence shown here is derived from an EMBL/GenBank/DDBJ whole genome shotgun (WGS) entry which is preliminary data.</text>
</comment>
<dbReference type="InterPro" id="IPR050417">
    <property type="entry name" value="Sugar_Epim/Isomerase"/>
</dbReference>
<dbReference type="Proteomes" id="UP000253529">
    <property type="component" value="Unassembled WGS sequence"/>
</dbReference>
<evidence type="ECO:0000313" key="4">
    <source>
        <dbReference type="Proteomes" id="UP000253529"/>
    </source>
</evidence>
<organism evidence="3 4">
    <name type="scientific">Roseiarcus fermentans</name>
    <dbReference type="NCBI Taxonomy" id="1473586"/>
    <lineage>
        <taxon>Bacteria</taxon>
        <taxon>Pseudomonadati</taxon>
        <taxon>Pseudomonadota</taxon>
        <taxon>Alphaproteobacteria</taxon>
        <taxon>Hyphomicrobiales</taxon>
        <taxon>Roseiarcaceae</taxon>
        <taxon>Roseiarcus</taxon>
    </lineage>
</organism>
<dbReference type="EMBL" id="QNRK01000001">
    <property type="protein sequence ID" value="RBP18128.1"/>
    <property type="molecule type" value="Genomic_DNA"/>
</dbReference>
<dbReference type="PANTHER" id="PTHR43489">
    <property type="entry name" value="ISOMERASE"/>
    <property type="match status" value="1"/>
</dbReference>
<accession>A0A366FU30</accession>